<evidence type="ECO:0000256" key="5">
    <source>
        <dbReference type="ARBA" id="ARBA00022475"/>
    </source>
</evidence>
<dbReference type="PANTHER" id="PTHR10110">
    <property type="entry name" value="SODIUM/HYDROGEN EXCHANGER"/>
    <property type="match status" value="1"/>
</dbReference>
<feature type="transmembrane region" description="Helical" evidence="12">
    <location>
        <begin position="334"/>
        <end position="356"/>
    </location>
</feature>
<evidence type="ECO:0000256" key="9">
    <source>
        <dbReference type="ARBA" id="ARBA00023065"/>
    </source>
</evidence>
<protein>
    <submittedName>
        <fullName evidence="14">Sodium:proton antiporter</fullName>
    </submittedName>
</protein>
<feature type="transmembrane region" description="Helical" evidence="12">
    <location>
        <begin position="109"/>
        <end position="131"/>
    </location>
</feature>
<name>A0ABR7ZWZ1_9CYAN</name>
<keyword evidence="8" id="KW-0915">Sodium</keyword>
<feature type="domain" description="Cation/H+ exchanger transmembrane" evidence="13">
    <location>
        <begin position="13"/>
        <end position="386"/>
    </location>
</feature>
<keyword evidence="15" id="KW-1185">Reference proteome</keyword>
<keyword evidence="3" id="KW-0813">Transport</keyword>
<dbReference type="RefSeq" id="WP_190403336.1">
    <property type="nucleotide sequence ID" value="NZ_JACJQB010000017.1"/>
</dbReference>
<feature type="transmembrane region" description="Helical" evidence="12">
    <location>
        <begin position="81"/>
        <end position="103"/>
    </location>
</feature>
<organism evidence="14 15">
    <name type="scientific">Pseudanabaena mucicola FACHB-723</name>
    <dbReference type="NCBI Taxonomy" id="2692860"/>
    <lineage>
        <taxon>Bacteria</taxon>
        <taxon>Bacillati</taxon>
        <taxon>Cyanobacteriota</taxon>
        <taxon>Cyanophyceae</taxon>
        <taxon>Pseudanabaenales</taxon>
        <taxon>Pseudanabaenaceae</taxon>
        <taxon>Pseudanabaena</taxon>
    </lineage>
</organism>
<keyword evidence="5" id="KW-1003">Cell membrane</keyword>
<dbReference type="PANTHER" id="PTHR10110:SF195">
    <property type="entry name" value="NA(+)_H(+) ANTIPORTER NHAS2"/>
    <property type="match status" value="1"/>
</dbReference>
<evidence type="ECO:0000256" key="2">
    <source>
        <dbReference type="ARBA" id="ARBA00007367"/>
    </source>
</evidence>
<evidence type="ECO:0000256" key="3">
    <source>
        <dbReference type="ARBA" id="ARBA00022448"/>
    </source>
</evidence>
<comment type="caution">
    <text evidence="14">The sequence shown here is derived from an EMBL/GenBank/DDBJ whole genome shotgun (WGS) entry which is preliminary data.</text>
</comment>
<accession>A0ABR7ZWZ1</accession>
<evidence type="ECO:0000256" key="4">
    <source>
        <dbReference type="ARBA" id="ARBA00022449"/>
    </source>
</evidence>
<feature type="transmembrane region" description="Helical" evidence="12">
    <location>
        <begin position="55"/>
        <end position="74"/>
    </location>
</feature>
<sequence>MNLNIEQVEFFLFIAAIVAMVARLIKIPYTIGLVIAGLAIAFIPFSSDVGLSKELIFVIFLPALVFEAAFYIRWQELKEDFLVVLTLATVGVLLSAGVIATGMHYLAGWSWQIAMVFGILITATDPVAVIATFKETGVEGRLRLLVEAESLFNDSTAAVGFGIAVAFAMGQPTDLSSTVMLLVTTIGGGILSGAIVAGGLLLLAGQTEDPLVEITFTTVAAYGSFFLAEYFHCSGVLASLTAGLMVGNLGSLGSISDRGRKSVEAFWEYATFVVNSLIFILIGIQESQESFGLFIVPIVIAIAVVLLGRALAIYPLCALFSWSDLRIKMTHQHALFWGGLRGALALALALGLPVEIPHRTEIITVTFGVVAFSVFVQGLTMQPMLKAMGEIPDLTQ</sequence>
<keyword evidence="6 12" id="KW-0812">Transmembrane</keyword>
<evidence type="ECO:0000256" key="12">
    <source>
        <dbReference type="SAM" id="Phobius"/>
    </source>
</evidence>
<dbReference type="InterPro" id="IPR018422">
    <property type="entry name" value="Cation/H_exchanger_CPA1"/>
</dbReference>
<evidence type="ECO:0000256" key="7">
    <source>
        <dbReference type="ARBA" id="ARBA00022989"/>
    </source>
</evidence>
<dbReference type="Gene3D" id="6.10.140.1330">
    <property type="match status" value="1"/>
</dbReference>
<feature type="transmembrane region" description="Helical" evidence="12">
    <location>
        <begin position="266"/>
        <end position="285"/>
    </location>
</feature>
<gene>
    <name evidence="14" type="ORF">H6F41_10035</name>
</gene>
<dbReference type="InterPro" id="IPR006153">
    <property type="entry name" value="Cation/H_exchanger_TM"/>
</dbReference>
<dbReference type="Pfam" id="PF00999">
    <property type="entry name" value="Na_H_Exchanger"/>
    <property type="match status" value="1"/>
</dbReference>
<keyword evidence="11" id="KW-0739">Sodium transport</keyword>
<feature type="transmembrane region" description="Helical" evidence="12">
    <location>
        <begin position="291"/>
        <end position="322"/>
    </location>
</feature>
<evidence type="ECO:0000313" key="15">
    <source>
        <dbReference type="Proteomes" id="UP000642094"/>
    </source>
</evidence>
<feature type="transmembrane region" description="Helical" evidence="12">
    <location>
        <begin position="181"/>
        <end position="204"/>
    </location>
</feature>
<comment type="similarity">
    <text evidence="2">Belongs to the monovalent cation:proton antiporter 1 (CPA1) transporter (TC 2.A.36) family.</text>
</comment>
<evidence type="ECO:0000256" key="6">
    <source>
        <dbReference type="ARBA" id="ARBA00022692"/>
    </source>
</evidence>
<comment type="subcellular location">
    <subcellularLocation>
        <location evidence="1">Cell membrane</location>
        <topology evidence="1">Multi-pass membrane protein</topology>
    </subcellularLocation>
</comment>
<evidence type="ECO:0000256" key="8">
    <source>
        <dbReference type="ARBA" id="ARBA00023053"/>
    </source>
</evidence>
<proteinExistence type="inferred from homology"/>
<dbReference type="Proteomes" id="UP000642094">
    <property type="component" value="Unassembled WGS sequence"/>
</dbReference>
<keyword evidence="9" id="KW-0406">Ion transport</keyword>
<keyword evidence="7 12" id="KW-1133">Transmembrane helix</keyword>
<evidence type="ECO:0000259" key="13">
    <source>
        <dbReference type="Pfam" id="PF00999"/>
    </source>
</evidence>
<evidence type="ECO:0000313" key="14">
    <source>
        <dbReference type="EMBL" id="MBD2188483.1"/>
    </source>
</evidence>
<keyword evidence="4" id="KW-0050">Antiport</keyword>
<reference evidence="14 15" key="1">
    <citation type="journal article" date="2020" name="ISME J.">
        <title>Comparative genomics reveals insights into cyanobacterial evolution and habitat adaptation.</title>
        <authorList>
            <person name="Chen M.Y."/>
            <person name="Teng W.K."/>
            <person name="Zhao L."/>
            <person name="Hu C.X."/>
            <person name="Zhou Y.K."/>
            <person name="Han B.P."/>
            <person name="Song L.R."/>
            <person name="Shu W.S."/>
        </authorList>
    </citation>
    <scope>NUCLEOTIDE SEQUENCE [LARGE SCALE GENOMIC DNA]</scope>
    <source>
        <strain evidence="14 15">FACHB-723</strain>
    </source>
</reference>
<feature type="transmembrane region" description="Helical" evidence="12">
    <location>
        <begin position="151"/>
        <end position="169"/>
    </location>
</feature>
<feature type="transmembrane region" description="Helical" evidence="12">
    <location>
        <begin position="362"/>
        <end position="380"/>
    </location>
</feature>
<dbReference type="EMBL" id="JACJQB010000017">
    <property type="protein sequence ID" value="MBD2188483.1"/>
    <property type="molecule type" value="Genomic_DNA"/>
</dbReference>
<keyword evidence="10 12" id="KW-0472">Membrane</keyword>
<feature type="transmembrane region" description="Helical" evidence="12">
    <location>
        <begin position="12"/>
        <end position="43"/>
    </location>
</feature>
<feature type="transmembrane region" description="Helical" evidence="12">
    <location>
        <begin position="234"/>
        <end position="254"/>
    </location>
</feature>
<evidence type="ECO:0000256" key="11">
    <source>
        <dbReference type="ARBA" id="ARBA00023201"/>
    </source>
</evidence>
<evidence type="ECO:0000256" key="1">
    <source>
        <dbReference type="ARBA" id="ARBA00004651"/>
    </source>
</evidence>
<evidence type="ECO:0000256" key="10">
    <source>
        <dbReference type="ARBA" id="ARBA00023136"/>
    </source>
</evidence>